<evidence type="ECO:0000256" key="1">
    <source>
        <dbReference type="ARBA" id="ARBA00006739"/>
    </source>
</evidence>
<organism evidence="6 7">
    <name type="scientific">Arthrobacter alpinus</name>
    <dbReference type="NCBI Taxonomy" id="656366"/>
    <lineage>
        <taxon>Bacteria</taxon>
        <taxon>Bacillati</taxon>
        <taxon>Actinomycetota</taxon>
        <taxon>Actinomycetes</taxon>
        <taxon>Micrococcales</taxon>
        <taxon>Micrococcaceae</taxon>
        <taxon>Arthrobacter</taxon>
    </lineage>
</organism>
<dbReference type="Gene3D" id="3.90.550.10">
    <property type="entry name" value="Spore Coat Polysaccharide Biosynthesis Protein SpsA, Chain A"/>
    <property type="match status" value="1"/>
</dbReference>
<name>A0A1H5KIE3_9MICC</name>
<evidence type="ECO:0000256" key="4">
    <source>
        <dbReference type="SAM" id="Phobius"/>
    </source>
</evidence>
<dbReference type="PANTHER" id="PTHR43630:SF1">
    <property type="entry name" value="POLY-BETA-1,6-N-ACETYL-D-GLUCOSAMINE SYNTHASE"/>
    <property type="match status" value="1"/>
</dbReference>
<keyword evidence="3 6" id="KW-0808">Transferase</keyword>
<dbReference type="RefSeq" id="WP_044574152.1">
    <property type="nucleotide sequence ID" value="NZ_FNTV01000001.1"/>
</dbReference>
<feature type="domain" description="Glycosyltransferase 2-like" evidence="5">
    <location>
        <begin position="162"/>
        <end position="358"/>
    </location>
</feature>
<protein>
    <submittedName>
        <fullName evidence="6">Glycosyltransferase, catalytic subunit of cellulose synthase and poly-beta-1,6-N-acetylglucosamine synthase</fullName>
    </submittedName>
</protein>
<keyword evidence="4" id="KW-1133">Transmembrane helix</keyword>
<gene>
    <name evidence="6" type="ORF">SAMN04489740_2032</name>
</gene>
<keyword evidence="4" id="KW-0812">Transmembrane</keyword>
<keyword evidence="4" id="KW-0472">Membrane</keyword>
<evidence type="ECO:0000313" key="6">
    <source>
        <dbReference type="EMBL" id="SEE64626.1"/>
    </source>
</evidence>
<dbReference type="AlphaFoldDB" id="A0A1H5KIE3"/>
<dbReference type="Proteomes" id="UP000182725">
    <property type="component" value="Unassembled WGS sequence"/>
</dbReference>
<accession>A0A1H5KIE3</accession>
<proteinExistence type="inferred from homology"/>
<dbReference type="CDD" id="cd06423">
    <property type="entry name" value="CESA_like"/>
    <property type="match status" value="1"/>
</dbReference>
<dbReference type="PANTHER" id="PTHR43630">
    <property type="entry name" value="POLY-BETA-1,6-N-ACETYL-D-GLUCOSAMINE SYNTHASE"/>
    <property type="match status" value="1"/>
</dbReference>
<dbReference type="SUPFAM" id="SSF53448">
    <property type="entry name" value="Nucleotide-diphospho-sugar transferases"/>
    <property type="match status" value="1"/>
</dbReference>
<evidence type="ECO:0000256" key="2">
    <source>
        <dbReference type="ARBA" id="ARBA00022676"/>
    </source>
</evidence>
<dbReference type="Pfam" id="PF13632">
    <property type="entry name" value="Glyco_trans_2_3"/>
    <property type="match status" value="1"/>
</dbReference>
<feature type="transmembrane region" description="Helical" evidence="4">
    <location>
        <begin position="327"/>
        <end position="353"/>
    </location>
</feature>
<dbReference type="OrthoDB" id="9797391at2"/>
<dbReference type="GO" id="GO:0016757">
    <property type="term" value="F:glycosyltransferase activity"/>
    <property type="evidence" value="ECO:0007669"/>
    <property type="project" value="UniProtKB-KW"/>
</dbReference>
<evidence type="ECO:0000256" key="3">
    <source>
        <dbReference type="ARBA" id="ARBA00022679"/>
    </source>
</evidence>
<feature type="transmembrane region" description="Helical" evidence="4">
    <location>
        <begin position="6"/>
        <end position="27"/>
    </location>
</feature>
<sequence length="469" mass="52268">MIIFYIILVLGVSTIFWSSVGLLRAGLERSTGVADWLGMVLARMPFRRGEHEKDRHKILERWAQNAGPMHRATTPRIVPSRVAVIIAAHNEALVISDTIRTVSMLVPHKNIHIISDKSTDATAAIARGVGVNVLELDPNRGKAGALAAGIEHFKLCDRFDAVMLLDADTQPAADYLETGLPLFDDPEVAAVAGRAKSIMDPPAPTWFGRFLVYYRERLYVAVQLMLKYGQAARAANVVSIVPGFASMYRTSALRHINILAPGLVIEDFNMTFEIHAKQLGRIAFHPQAAIAYTQDPDTFTDYSKQVHRWILGFWQTVRRHKVRFSRFWLVMGLHILELVFSSIFFVFLIPLFLLSMVSALMVSQGDLSPEVVFLSGLLRPQDLLIGVFIPDFILTLLATISVRKPLYLLMAPFFPFMRIVDAYICLRALPKAFSSKSTGVWVSPQRRAQSVPPGITVTDSLKSKTPMGA</sequence>
<dbReference type="InterPro" id="IPR029044">
    <property type="entry name" value="Nucleotide-diphossugar_trans"/>
</dbReference>
<evidence type="ECO:0000313" key="7">
    <source>
        <dbReference type="Proteomes" id="UP000182725"/>
    </source>
</evidence>
<evidence type="ECO:0000259" key="5">
    <source>
        <dbReference type="Pfam" id="PF13632"/>
    </source>
</evidence>
<dbReference type="EMBL" id="FNTV01000001">
    <property type="protein sequence ID" value="SEE64626.1"/>
    <property type="molecule type" value="Genomic_DNA"/>
</dbReference>
<reference evidence="6 7" key="1">
    <citation type="submission" date="2016-10" db="EMBL/GenBank/DDBJ databases">
        <authorList>
            <person name="de Groot N.N."/>
        </authorList>
    </citation>
    <scope>NUCLEOTIDE SEQUENCE [LARGE SCALE GENOMIC DNA]</scope>
    <source>
        <strain evidence="6 7">DSM 22274</strain>
    </source>
</reference>
<dbReference type="InterPro" id="IPR001173">
    <property type="entry name" value="Glyco_trans_2-like"/>
</dbReference>
<comment type="similarity">
    <text evidence="1">Belongs to the glycosyltransferase 2 family.</text>
</comment>
<feature type="transmembrane region" description="Helical" evidence="4">
    <location>
        <begin position="383"/>
        <end position="402"/>
    </location>
</feature>
<keyword evidence="2" id="KW-0328">Glycosyltransferase</keyword>